<sequence length="467" mass="51659">MKKRTIRATVAVTAAVALLFTGFQPAMANTEIQTKLDQVREEQVSKQESANETRSEITELESELSALSAEIEALTAKQQENEQKLKETEEELIQLGEEIKALEEEIVIIEERIEERREILQERAVATYESDGEVSYLEVLLGAQSFGDFIERLSAITTIAQSDQELLDEHIADEERLHNAKQEVEAKKAKVEENKAALVTIKNELDSQKNELNSLQDDLNEKETQLQQELNAIISDEELLKGQEHALEAELAAWEEEQKKAREEEERRKQEEKERQERQEREAKQAADAAQVETASEPTKASTPAANAPSSREASPSTSGNNSVQNAAPAANNSSSFIRPATGSVTSQYGMRGGRMHWGIDIGKNGRSGDVPIVSVLDGTVVEAGYHSGGFGNWVLVTHQMNGQQYSTVYAHLDRIDVSAGQRVGQGTQLGTMGNTGNSFGAHLHFEVHQGAFNWSRSNAVDPMNYI</sequence>
<dbReference type="InterPro" id="IPR011055">
    <property type="entry name" value="Dup_hybrid_motif"/>
</dbReference>
<feature type="signal peptide" evidence="4">
    <location>
        <begin position="1"/>
        <end position="28"/>
    </location>
</feature>
<feature type="domain" description="Peptidoglycan hydrolase PcsB coiled-coil" evidence="6">
    <location>
        <begin position="107"/>
        <end position="178"/>
    </location>
</feature>
<protein>
    <submittedName>
        <fullName evidence="7">Peptidoglycan DD-metalloendopeptidase family protein</fullName>
    </submittedName>
</protein>
<keyword evidence="2" id="KW-0175">Coiled coil</keyword>
<dbReference type="InterPro" id="IPR057309">
    <property type="entry name" value="PcsB_CC"/>
</dbReference>
<feature type="domain" description="M23ase beta-sheet core" evidence="5">
    <location>
        <begin position="355"/>
        <end position="457"/>
    </location>
</feature>
<accession>A0ABU6NLG0</accession>
<dbReference type="InterPro" id="IPR050570">
    <property type="entry name" value="Cell_wall_metabolism_enzyme"/>
</dbReference>
<evidence type="ECO:0000256" key="1">
    <source>
        <dbReference type="ARBA" id="ARBA00022729"/>
    </source>
</evidence>
<evidence type="ECO:0000259" key="5">
    <source>
        <dbReference type="Pfam" id="PF01551"/>
    </source>
</evidence>
<feature type="compositionally biased region" description="Low complexity" evidence="3">
    <location>
        <begin position="321"/>
        <end position="336"/>
    </location>
</feature>
<dbReference type="InterPro" id="IPR016047">
    <property type="entry name" value="M23ase_b-sheet_dom"/>
</dbReference>
<dbReference type="RefSeq" id="WP_274272927.1">
    <property type="nucleotide sequence ID" value="NZ_JAROAS010000026.1"/>
</dbReference>
<evidence type="ECO:0000259" key="6">
    <source>
        <dbReference type="Pfam" id="PF24568"/>
    </source>
</evidence>
<dbReference type="Pfam" id="PF24568">
    <property type="entry name" value="CC_PcsB"/>
    <property type="match status" value="1"/>
</dbReference>
<dbReference type="SUPFAM" id="SSF51261">
    <property type="entry name" value="Duplicated hybrid motif"/>
    <property type="match status" value="1"/>
</dbReference>
<evidence type="ECO:0000313" key="8">
    <source>
        <dbReference type="Proteomes" id="UP001341820"/>
    </source>
</evidence>
<keyword evidence="1 4" id="KW-0732">Signal</keyword>
<evidence type="ECO:0000256" key="3">
    <source>
        <dbReference type="SAM" id="MobiDB-lite"/>
    </source>
</evidence>
<dbReference type="CDD" id="cd12797">
    <property type="entry name" value="M23_peptidase"/>
    <property type="match status" value="1"/>
</dbReference>
<evidence type="ECO:0000256" key="4">
    <source>
        <dbReference type="SAM" id="SignalP"/>
    </source>
</evidence>
<dbReference type="EMBL" id="JAROAS010000026">
    <property type="protein sequence ID" value="MED4129048.1"/>
    <property type="molecule type" value="Genomic_DNA"/>
</dbReference>
<feature type="chain" id="PRO_5045490774" evidence="4">
    <location>
        <begin position="29"/>
        <end position="467"/>
    </location>
</feature>
<organism evidence="7 8">
    <name type="scientific">Shouchella miscanthi</name>
    <dbReference type="NCBI Taxonomy" id="2598861"/>
    <lineage>
        <taxon>Bacteria</taxon>
        <taxon>Bacillati</taxon>
        <taxon>Bacillota</taxon>
        <taxon>Bacilli</taxon>
        <taxon>Bacillales</taxon>
        <taxon>Bacillaceae</taxon>
        <taxon>Shouchella</taxon>
    </lineage>
</organism>
<keyword evidence="8" id="KW-1185">Reference proteome</keyword>
<name>A0ABU6NLG0_9BACI</name>
<feature type="compositionally biased region" description="Polar residues" evidence="3">
    <location>
        <begin position="293"/>
        <end position="320"/>
    </location>
</feature>
<reference evidence="7 8" key="1">
    <citation type="submission" date="2023-03" db="EMBL/GenBank/DDBJ databases">
        <title>Bacillus Genome Sequencing.</title>
        <authorList>
            <person name="Dunlap C."/>
        </authorList>
    </citation>
    <scope>NUCLEOTIDE SEQUENCE [LARGE SCALE GENOMIC DNA]</scope>
    <source>
        <strain evidence="7 8">B-4107</strain>
    </source>
</reference>
<comment type="caution">
    <text evidence="7">The sequence shown here is derived from an EMBL/GenBank/DDBJ whole genome shotgun (WGS) entry which is preliminary data.</text>
</comment>
<dbReference type="Gene3D" id="2.70.70.10">
    <property type="entry name" value="Glucose Permease (Domain IIA)"/>
    <property type="match status" value="1"/>
</dbReference>
<dbReference type="PANTHER" id="PTHR21666">
    <property type="entry name" value="PEPTIDASE-RELATED"/>
    <property type="match status" value="1"/>
</dbReference>
<proteinExistence type="predicted"/>
<evidence type="ECO:0000313" key="7">
    <source>
        <dbReference type="EMBL" id="MED4129048.1"/>
    </source>
</evidence>
<dbReference type="Proteomes" id="UP001341820">
    <property type="component" value="Unassembled WGS sequence"/>
</dbReference>
<dbReference type="Pfam" id="PF01551">
    <property type="entry name" value="Peptidase_M23"/>
    <property type="match status" value="1"/>
</dbReference>
<dbReference type="PANTHER" id="PTHR21666:SF270">
    <property type="entry name" value="MUREIN HYDROLASE ACTIVATOR ENVC"/>
    <property type="match status" value="1"/>
</dbReference>
<gene>
    <name evidence="7" type="ORF">P5F74_12960</name>
</gene>
<dbReference type="Gene3D" id="6.10.250.3150">
    <property type="match status" value="1"/>
</dbReference>
<feature type="compositionally biased region" description="Basic and acidic residues" evidence="3">
    <location>
        <begin position="262"/>
        <end position="285"/>
    </location>
</feature>
<feature type="coiled-coil region" evidence="2">
    <location>
        <begin position="50"/>
        <end position="119"/>
    </location>
</feature>
<evidence type="ECO:0000256" key="2">
    <source>
        <dbReference type="SAM" id="Coils"/>
    </source>
</evidence>
<feature type="region of interest" description="Disordered" evidence="3">
    <location>
        <begin position="262"/>
        <end position="341"/>
    </location>
</feature>